<keyword evidence="1" id="KW-0732">Signal</keyword>
<reference evidence="3" key="1">
    <citation type="submission" date="2017-01" db="EMBL/GenBank/DDBJ databases">
        <authorList>
            <person name="Varghese N."/>
            <person name="Submissions S."/>
        </authorList>
    </citation>
    <scope>NUCLEOTIDE SEQUENCE [LARGE SCALE GENOMIC DNA]</scope>
    <source>
        <strain evidence="3">DSM 46698</strain>
    </source>
</reference>
<name>A0A1N7MPF5_9BACT</name>
<accession>A0A1N7MPF5</accession>
<feature type="signal peptide" evidence="1">
    <location>
        <begin position="1"/>
        <end position="24"/>
    </location>
</feature>
<gene>
    <name evidence="2" type="ORF">SAMN05421761_10711</name>
</gene>
<feature type="chain" id="PRO_5012998286" description="Por secretion system C-terminal sorting domain-containing protein" evidence="1">
    <location>
        <begin position="25"/>
        <end position="611"/>
    </location>
</feature>
<dbReference type="Proteomes" id="UP000186026">
    <property type="component" value="Unassembled WGS sequence"/>
</dbReference>
<dbReference type="EMBL" id="FTOP01000007">
    <property type="protein sequence ID" value="SIS87930.1"/>
    <property type="molecule type" value="Genomic_DNA"/>
</dbReference>
<dbReference type="STRING" id="529505.SAMN05421761_10711"/>
<evidence type="ECO:0000313" key="2">
    <source>
        <dbReference type="EMBL" id="SIS87930.1"/>
    </source>
</evidence>
<proteinExistence type="predicted"/>
<evidence type="ECO:0000256" key="1">
    <source>
        <dbReference type="SAM" id="SignalP"/>
    </source>
</evidence>
<dbReference type="Gene3D" id="2.60.120.260">
    <property type="entry name" value="Galactose-binding domain-like"/>
    <property type="match status" value="1"/>
</dbReference>
<sequence length="611" mass="70168">MKNNWAIGLLFVSMLLLCISESFAQFQQLPTPVSETSNRFFQGRILEDQILSLPFWDDFSTKGIRSDLWINDGVTHSYTVANGAPSLGVALFDGIASNGRQYDNNPLAQGFADQLTSRPIDLNTLSDSEKETVFLSFYWQPAGKAEMPDINDQITLQFLNQAGEWVEIWNQFGELEAQRLFFTQEIFQVTEEFQHESFQFRFQARGRLSGPFDTWLIDYVYLNKNRSLLDRNAIDRTLTETNSPIFEKHASVPLFELTAEPEQYLTNTGNEFKNLENRFRAMEYTIELRDLETQNSLFKINNNTPFNPVPLALERRGFSSNPISSIPLPESEGDLELVTYLSSGDGVLFQIVEGDSIFYPEVDLRINDTVRTIVSVRDYFAYDDGKVDYSAGINQRSGMLAVRYEKTQNAFLKGISINFTNFLQFDRGIDIMVWGNLDSEPLYVKESLIPRKESIEEFSFFEIDENILLPDVFYVGFTQFTNDFIHVGLDKTRDNGEEIFYNVAGSWQQNEFVSGSLMIRPHLSQSPPVEESEAITTEKLRLYPNPVIDQLRIDGQFELIQVLDPYGRRINIQSEELENGKILNFAGQMRGMYLINVLEHGKPQSYRILVK</sequence>
<dbReference type="OrthoDB" id="1488838at2"/>
<evidence type="ECO:0008006" key="4">
    <source>
        <dbReference type="Google" id="ProtNLM"/>
    </source>
</evidence>
<dbReference type="AlphaFoldDB" id="A0A1N7MPF5"/>
<evidence type="ECO:0000313" key="3">
    <source>
        <dbReference type="Proteomes" id="UP000186026"/>
    </source>
</evidence>
<organism evidence="2 3">
    <name type="scientific">Belliella pelovolcani</name>
    <dbReference type="NCBI Taxonomy" id="529505"/>
    <lineage>
        <taxon>Bacteria</taxon>
        <taxon>Pseudomonadati</taxon>
        <taxon>Bacteroidota</taxon>
        <taxon>Cytophagia</taxon>
        <taxon>Cytophagales</taxon>
        <taxon>Cyclobacteriaceae</taxon>
        <taxon>Belliella</taxon>
    </lineage>
</organism>
<keyword evidence="3" id="KW-1185">Reference proteome</keyword>
<dbReference type="RefSeq" id="WP_076500841.1">
    <property type="nucleotide sequence ID" value="NZ_FTOP01000007.1"/>
</dbReference>
<protein>
    <recommendedName>
        <fullName evidence="4">Por secretion system C-terminal sorting domain-containing protein</fullName>
    </recommendedName>
</protein>